<keyword evidence="2" id="KW-1185">Reference proteome</keyword>
<dbReference type="EMBL" id="JACIEP010000001">
    <property type="protein sequence ID" value="MBB4034271.1"/>
    <property type="molecule type" value="Genomic_DNA"/>
</dbReference>
<sequence>MFLGVLVATTFKSWIMIQIENDFSQNILAKAFIRLDHYPPAKAGGY</sequence>
<protein>
    <submittedName>
        <fullName evidence="1">Uncharacterized protein</fullName>
    </submittedName>
</protein>
<organism evidence="1 2">
    <name type="scientific">Dysgonomonas hofstadii</name>
    <dbReference type="NCBI Taxonomy" id="637886"/>
    <lineage>
        <taxon>Bacteria</taxon>
        <taxon>Pseudomonadati</taxon>
        <taxon>Bacteroidota</taxon>
        <taxon>Bacteroidia</taxon>
        <taxon>Bacteroidales</taxon>
        <taxon>Dysgonomonadaceae</taxon>
        <taxon>Dysgonomonas</taxon>
    </lineage>
</organism>
<evidence type="ECO:0000313" key="2">
    <source>
        <dbReference type="Proteomes" id="UP000555103"/>
    </source>
</evidence>
<proteinExistence type="predicted"/>
<comment type="caution">
    <text evidence="1">The sequence shown here is derived from an EMBL/GenBank/DDBJ whole genome shotgun (WGS) entry which is preliminary data.</text>
</comment>
<dbReference type="Proteomes" id="UP000555103">
    <property type="component" value="Unassembled WGS sequence"/>
</dbReference>
<dbReference type="AlphaFoldDB" id="A0A840CGC8"/>
<evidence type="ECO:0000313" key="1">
    <source>
        <dbReference type="EMBL" id="MBB4034271.1"/>
    </source>
</evidence>
<accession>A0A840CGC8</accession>
<gene>
    <name evidence="1" type="ORF">GGR21_000156</name>
</gene>
<name>A0A840CGC8_9BACT</name>
<reference evidence="1 2" key="1">
    <citation type="submission" date="2020-08" db="EMBL/GenBank/DDBJ databases">
        <title>Genomic Encyclopedia of Type Strains, Phase IV (KMG-IV): sequencing the most valuable type-strain genomes for metagenomic binning, comparative biology and taxonomic classification.</title>
        <authorList>
            <person name="Goeker M."/>
        </authorList>
    </citation>
    <scope>NUCLEOTIDE SEQUENCE [LARGE SCALE GENOMIC DNA]</scope>
    <source>
        <strain evidence="1 2">DSM 104969</strain>
    </source>
</reference>